<comment type="similarity">
    <text evidence="1">Belongs to the LysR transcriptional regulatory family.</text>
</comment>
<keyword evidence="8" id="KW-1185">Reference proteome</keyword>
<dbReference type="EMBL" id="AP018448">
    <property type="protein sequence ID" value="BBC38488.1"/>
    <property type="molecule type" value="Genomic_DNA"/>
</dbReference>
<dbReference type="PRINTS" id="PR00039">
    <property type="entry name" value="HTHLYSR"/>
</dbReference>
<dbReference type="Pfam" id="PF00126">
    <property type="entry name" value="HTH_1"/>
    <property type="match status" value="1"/>
</dbReference>
<dbReference type="InterPro" id="IPR036390">
    <property type="entry name" value="WH_DNA-bd_sf"/>
</dbReference>
<feature type="region of interest" description="Disordered" evidence="5">
    <location>
        <begin position="262"/>
        <end position="287"/>
    </location>
</feature>
<organism evidence="7 8">
    <name type="scientific">Streptomyces graminofaciens</name>
    <dbReference type="NCBI Taxonomy" id="68212"/>
    <lineage>
        <taxon>Bacteria</taxon>
        <taxon>Bacillati</taxon>
        <taxon>Actinomycetota</taxon>
        <taxon>Actinomycetes</taxon>
        <taxon>Kitasatosporales</taxon>
        <taxon>Streptomycetaceae</taxon>
        <taxon>Streptomyces</taxon>
    </lineage>
</organism>
<dbReference type="PANTHER" id="PTHR30346">
    <property type="entry name" value="TRANSCRIPTIONAL DUAL REGULATOR HCAR-RELATED"/>
    <property type="match status" value="1"/>
</dbReference>
<accession>A0ABN5W2J3</accession>
<dbReference type="InterPro" id="IPR000847">
    <property type="entry name" value="LysR_HTH_N"/>
</dbReference>
<evidence type="ECO:0000313" key="8">
    <source>
        <dbReference type="Proteomes" id="UP001321542"/>
    </source>
</evidence>
<proteinExistence type="inferred from homology"/>
<dbReference type="PANTHER" id="PTHR30346:SF0">
    <property type="entry name" value="HCA OPERON TRANSCRIPTIONAL ACTIVATOR HCAR"/>
    <property type="match status" value="1"/>
</dbReference>
<evidence type="ECO:0000313" key="7">
    <source>
        <dbReference type="EMBL" id="BBC38488.1"/>
    </source>
</evidence>
<sequence>MNHLETRELTYFVAVAETLHFSQAAENLGITQPPLSRAIAHLERRVGVPLLERTTRQVRLTEAGEVFLTECRTILAAMDTAVRKARKAAGQQRVTIATRPAAAPGILPALLAADAQGPDGVLTDVVFTYDEIGALRDGTADVALMCQSVAVPGVELMELGPEEPVVLLPAGHPLADRPFLTLTEVQALPGYEAQLPNEALDTMVDRVALGRLAVVVGDSVRDRLGRSVRAVPVYGYPVTQLVLAWLPDARPAASRLTATAHAVMERRTPRPPVLASTDHGGSADVRK</sequence>
<dbReference type="RefSeq" id="WP_286258990.1">
    <property type="nucleotide sequence ID" value="NZ_AP018448.1"/>
</dbReference>
<dbReference type="Pfam" id="PF03466">
    <property type="entry name" value="LysR_substrate"/>
    <property type="match status" value="1"/>
</dbReference>
<dbReference type="PROSITE" id="PS50931">
    <property type="entry name" value="HTH_LYSR"/>
    <property type="match status" value="1"/>
</dbReference>
<dbReference type="Proteomes" id="UP001321542">
    <property type="component" value="Chromosome"/>
</dbReference>
<keyword evidence="2" id="KW-0805">Transcription regulation</keyword>
<dbReference type="InterPro" id="IPR036388">
    <property type="entry name" value="WH-like_DNA-bd_sf"/>
</dbReference>
<keyword evidence="3" id="KW-0238">DNA-binding</keyword>
<name>A0ABN5W2J3_9ACTN</name>
<dbReference type="Gene3D" id="3.40.190.10">
    <property type="entry name" value="Periplasmic binding protein-like II"/>
    <property type="match status" value="2"/>
</dbReference>
<reference evidence="7 8" key="2">
    <citation type="journal article" date="2023" name="ChemBioChem">
        <title>Acyltransferase Domain Exchange between Two Independent Type I Polyketide Synthases in the Same Producer Strain of Macrolide Antibiotics.</title>
        <authorList>
            <person name="Kudo F."/>
            <person name="Kishikawa K."/>
            <person name="Tsuboi K."/>
            <person name="Kido T."/>
            <person name="Usui T."/>
            <person name="Hashimoto J."/>
            <person name="Shin-Ya K."/>
            <person name="Miyanaga A."/>
            <person name="Eguchi T."/>
        </authorList>
    </citation>
    <scope>NUCLEOTIDE SEQUENCE [LARGE SCALE GENOMIC DNA]</scope>
    <source>
        <strain evidence="7 8">A-8890</strain>
    </source>
</reference>
<gene>
    <name evidence="7" type="ORF">SGFS_097820</name>
</gene>
<evidence type="ECO:0000256" key="3">
    <source>
        <dbReference type="ARBA" id="ARBA00023125"/>
    </source>
</evidence>
<dbReference type="SUPFAM" id="SSF53850">
    <property type="entry name" value="Periplasmic binding protein-like II"/>
    <property type="match status" value="1"/>
</dbReference>
<evidence type="ECO:0000256" key="2">
    <source>
        <dbReference type="ARBA" id="ARBA00023015"/>
    </source>
</evidence>
<evidence type="ECO:0000256" key="5">
    <source>
        <dbReference type="SAM" id="MobiDB-lite"/>
    </source>
</evidence>
<reference evidence="7 8" key="1">
    <citation type="journal article" date="2010" name="ChemBioChem">
        <title>Cloning and characterization of the biosynthetic gene cluster of 16-membered macrolide antibiotic FD-891: involvement of a dual functional cytochrome P450 monooxygenase catalyzing epoxidation and hydroxylation.</title>
        <authorList>
            <person name="Kudo F."/>
            <person name="Motegi A."/>
            <person name="Mizoue K."/>
            <person name="Eguchi T."/>
        </authorList>
    </citation>
    <scope>NUCLEOTIDE SEQUENCE [LARGE SCALE GENOMIC DNA]</scope>
    <source>
        <strain evidence="7 8">A-8890</strain>
    </source>
</reference>
<dbReference type="SUPFAM" id="SSF46785">
    <property type="entry name" value="Winged helix' DNA-binding domain"/>
    <property type="match status" value="1"/>
</dbReference>
<evidence type="ECO:0000256" key="1">
    <source>
        <dbReference type="ARBA" id="ARBA00009437"/>
    </source>
</evidence>
<evidence type="ECO:0000259" key="6">
    <source>
        <dbReference type="PROSITE" id="PS50931"/>
    </source>
</evidence>
<feature type="domain" description="HTH lysR-type" evidence="6">
    <location>
        <begin position="4"/>
        <end position="61"/>
    </location>
</feature>
<protein>
    <recommendedName>
        <fullName evidence="6">HTH lysR-type domain-containing protein</fullName>
    </recommendedName>
</protein>
<keyword evidence="4" id="KW-0804">Transcription</keyword>
<evidence type="ECO:0000256" key="4">
    <source>
        <dbReference type="ARBA" id="ARBA00023163"/>
    </source>
</evidence>
<dbReference type="Gene3D" id="1.10.10.10">
    <property type="entry name" value="Winged helix-like DNA-binding domain superfamily/Winged helix DNA-binding domain"/>
    <property type="match status" value="1"/>
</dbReference>
<dbReference type="InterPro" id="IPR005119">
    <property type="entry name" value="LysR_subst-bd"/>
</dbReference>